<gene>
    <name evidence="1" type="ORF">L596_014304</name>
</gene>
<reference evidence="1 2" key="1">
    <citation type="journal article" date="2015" name="Genome Biol.">
        <title>Comparative genomics of Steinernema reveals deeply conserved gene regulatory networks.</title>
        <authorList>
            <person name="Dillman A.R."/>
            <person name="Macchietto M."/>
            <person name="Porter C.F."/>
            <person name="Rogers A."/>
            <person name="Williams B."/>
            <person name="Antoshechkin I."/>
            <person name="Lee M.M."/>
            <person name="Goodwin Z."/>
            <person name="Lu X."/>
            <person name="Lewis E.E."/>
            <person name="Goodrich-Blair H."/>
            <person name="Stock S.P."/>
            <person name="Adams B.J."/>
            <person name="Sternberg P.W."/>
            <person name="Mortazavi A."/>
        </authorList>
    </citation>
    <scope>NUCLEOTIDE SEQUENCE [LARGE SCALE GENOMIC DNA]</scope>
    <source>
        <strain evidence="1 2">ALL</strain>
    </source>
</reference>
<protein>
    <submittedName>
        <fullName evidence="1">Uncharacterized protein</fullName>
    </submittedName>
</protein>
<proteinExistence type="predicted"/>
<organism evidence="1 2">
    <name type="scientific">Steinernema carpocapsae</name>
    <name type="common">Entomopathogenic nematode</name>
    <dbReference type="NCBI Taxonomy" id="34508"/>
    <lineage>
        <taxon>Eukaryota</taxon>
        <taxon>Metazoa</taxon>
        <taxon>Ecdysozoa</taxon>
        <taxon>Nematoda</taxon>
        <taxon>Chromadorea</taxon>
        <taxon>Rhabditida</taxon>
        <taxon>Tylenchina</taxon>
        <taxon>Panagrolaimomorpha</taxon>
        <taxon>Strongyloidoidea</taxon>
        <taxon>Steinernematidae</taxon>
        <taxon>Steinernema</taxon>
    </lineage>
</organism>
<evidence type="ECO:0000313" key="1">
    <source>
        <dbReference type="EMBL" id="TKR80192.1"/>
    </source>
</evidence>
<evidence type="ECO:0000313" key="2">
    <source>
        <dbReference type="Proteomes" id="UP000298663"/>
    </source>
</evidence>
<dbReference type="EMBL" id="AZBU02000004">
    <property type="protein sequence ID" value="TKR80192.1"/>
    <property type="molecule type" value="Genomic_DNA"/>
</dbReference>
<reference evidence="1 2" key="2">
    <citation type="journal article" date="2019" name="G3 (Bethesda)">
        <title>Hybrid Assembly of the Genome of the Entomopathogenic Nematode Steinernema carpocapsae Identifies the X-Chromosome.</title>
        <authorList>
            <person name="Serra L."/>
            <person name="Macchietto M."/>
            <person name="Macias-Munoz A."/>
            <person name="McGill C.J."/>
            <person name="Rodriguez I.M."/>
            <person name="Rodriguez B."/>
            <person name="Murad R."/>
            <person name="Mortazavi A."/>
        </authorList>
    </citation>
    <scope>NUCLEOTIDE SEQUENCE [LARGE SCALE GENOMIC DNA]</scope>
    <source>
        <strain evidence="1 2">ALL</strain>
    </source>
</reference>
<comment type="caution">
    <text evidence="1">The sequence shown here is derived from an EMBL/GenBank/DDBJ whole genome shotgun (WGS) entry which is preliminary data.</text>
</comment>
<accession>A0A4U5NCC2</accession>
<sequence>MYKNISVPFVNCMLPTVPNGTKLRKTTKTSDSSFQKLSKSAREPKRAFIHSASCFPPCVVPGNRRGRFPFRLFLNRAII</sequence>
<name>A0A4U5NCC2_STECR</name>
<dbReference type="Proteomes" id="UP000298663">
    <property type="component" value="Unassembled WGS sequence"/>
</dbReference>
<dbReference type="AlphaFoldDB" id="A0A4U5NCC2"/>
<keyword evidence="2" id="KW-1185">Reference proteome</keyword>